<proteinExistence type="predicted"/>
<keyword evidence="2" id="KW-1185">Reference proteome</keyword>
<protein>
    <recommendedName>
        <fullName evidence="3">Golgi phosphoprotein 3 GPP34</fullName>
    </recommendedName>
</protein>
<evidence type="ECO:0000313" key="2">
    <source>
        <dbReference type="Proteomes" id="UP000470470"/>
    </source>
</evidence>
<accession>A0A7K3WBQ1</accession>
<name>A0A7K3WBQ1_9ACTN</name>
<reference evidence="1 2" key="1">
    <citation type="submission" date="2020-02" db="EMBL/GenBank/DDBJ databases">
        <title>The whole genome sequence of CPCC 205119.</title>
        <authorList>
            <person name="Jiang Z."/>
        </authorList>
    </citation>
    <scope>NUCLEOTIDE SEQUENCE [LARGE SCALE GENOMIC DNA]</scope>
    <source>
        <strain evidence="1 2">CPCC 205119</strain>
    </source>
</reference>
<evidence type="ECO:0008006" key="3">
    <source>
        <dbReference type="Google" id="ProtNLM"/>
    </source>
</evidence>
<dbReference type="Proteomes" id="UP000470470">
    <property type="component" value="Unassembled WGS sequence"/>
</dbReference>
<dbReference type="EMBL" id="JAAGWK010000005">
    <property type="protein sequence ID" value="NEL52963.1"/>
    <property type="molecule type" value="Genomic_DNA"/>
</dbReference>
<sequence>MLSSVDAEWDDAISLRLTSLALGATGRLSDDLVLGIAVRGALLLDVALRRPTAVRGDVAGDDVRPTGFPPADRLLHAPGRPLVTLLRRGRVDQFDLAAEHVRRGSWTRTGSRLRPRYRDETVERTQRDAATSWHPGWGPADAALAACAGELGVLDAGRTRPSHELLRATATLRPLVELVVRHVRDNVEAASDGG</sequence>
<evidence type="ECO:0000313" key="1">
    <source>
        <dbReference type="EMBL" id="NEL52963.1"/>
    </source>
</evidence>
<dbReference type="AlphaFoldDB" id="A0A7K3WBQ1"/>
<dbReference type="RefSeq" id="WP_152730179.1">
    <property type="nucleotide sequence ID" value="NZ_JAABOZ010000005.1"/>
</dbReference>
<gene>
    <name evidence="1" type="ORF">G1H19_02890</name>
</gene>
<organism evidence="1 2">
    <name type="scientific">Goekera deserti</name>
    <dbReference type="NCBI Taxonomy" id="2497753"/>
    <lineage>
        <taxon>Bacteria</taxon>
        <taxon>Bacillati</taxon>
        <taxon>Actinomycetota</taxon>
        <taxon>Actinomycetes</taxon>
        <taxon>Geodermatophilales</taxon>
        <taxon>Geodermatophilaceae</taxon>
        <taxon>Goekera</taxon>
    </lineage>
</organism>
<comment type="caution">
    <text evidence="1">The sequence shown here is derived from an EMBL/GenBank/DDBJ whole genome shotgun (WGS) entry which is preliminary data.</text>
</comment>